<sequence>MDIVMANQGGHNVVVRDYRKGNWTVQETMVLIEAKKMDDERRMKRLGESGGERSGKPAELRWKWVEDYCWRNGCLRSQNQCNDKWDNLMRDFKKVREYERRVVSSEERGGTTTTYWKLEKNERKINNLPSNMLPQIYEALVDVVERKGQVIGGGGGGSAGGSGGGHPPSTSTIPNIPSLPPPPQHPFAPQPDPVLLPLPPPPQHPFSHPMPTVDSDSDTSEHQVSPAKRRKRGEEGPSGVAGGGISGNKSHEVGSAISKSASTIAAAIQACEEREERRHKKLLSLHERRLKIEESKAEISRQGFNGLVDAVNKLANSILALAAQNNQPPPN</sequence>
<protein>
    <submittedName>
        <fullName evidence="1">Uncharacterized protein</fullName>
    </submittedName>
</protein>
<accession>A0ACC0B8S4</accession>
<comment type="caution">
    <text evidence="1">The sequence shown here is derived from an EMBL/GenBank/DDBJ whole genome shotgun (WGS) entry which is preliminary data.</text>
</comment>
<dbReference type="Proteomes" id="UP001060085">
    <property type="component" value="Linkage Group LG04"/>
</dbReference>
<gene>
    <name evidence="1" type="ORF">M9H77_18878</name>
</gene>
<evidence type="ECO:0000313" key="1">
    <source>
        <dbReference type="EMBL" id="KAI5669025.1"/>
    </source>
</evidence>
<evidence type="ECO:0000313" key="2">
    <source>
        <dbReference type="Proteomes" id="UP001060085"/>
    </source>
</evidence>
<proteinExistence type="predicted"/>
<organism evidence="1 2">
    <name type="scientific">Catharanthus roseus</name>
    <name type="common">Madagascar periwinkle</name>
    <name type="synonym">Vinca rosea</name>
    <dbReference type="NCBI Taxonomy" id="4058"/>
    <lineage>
        <taxon>Eukaryota</taxon>
        <taxon>Viridiplantae</taxon>
        <taxon>Streptophyta</taxon>
        <taxon>Embryophyta</taxon>
        <taxon>Tracheophyta</taxon>
        <taxon>Spermatophyta</taxon>
        <taxon>Magnoliopsida</taxon>
        <taxon>eudicotyledons</taxon>
        <taxon>Gunneridae</taxon>
        <taxon>Pentapetalae</taxon>
        <taxon>asterids</taxon>
        <taxon>lamiids</taxon>
        <taxon>Gentianales</taxon>
        <taxon>Apocynaceae</taxon>
        <taxon>Rauvolfioideae</taxon>
        <taxon>Vinceae</taxon>
        <taxon>Catharanthinae</taxon>
        <taxon>Catharanthus</taxon>
    </lineage>
</organism>
<reference evidence="2" key="1">
    <citation type="journal article" date="2023" name="Nat. Plants">
        <title>Single-cell RNA sequencing provides a high-resolution roadmap for understanding the multicellular compartmentation of specialized metabolism.</title>
        <authorList>
            <person name="Sun S."/>
            <person name="Shen X."/>
            <person name="Li Y."/>
            <person name="Li Y."/>
            <person name="Wang S."/>
            <person name="Li R."/>
            <person name="Zhang H."/>
            <person name="Shen G."/>
            <person name="Guo B."/>
            <person name="Wei J."/>
            <person name="Xu J."/>
            <person name="St-Pierre B."/>
            <person name="Chen S."/>
            <person name="Sun C."/>
        </authorList>
    </citation>
    <scope>NUCLEOTIDE SEQUENCE [LARGE SCALE GENOMIC DNA]</scope>
</reference>
<keyword evidence="2" id="KW-1185">Reference proteome</keyword>
<name>A0ACC0B8S4_CATRO</name>
<dbReference type="EMBL" id="CM044704">
    <property type="protein sequence ID" value="KAI5669025.1"/>
    <property type="molecule type" value="Genomic_DNA"/>
</dbReference>